<keyword evidence="9" id="KW-1185">Reference proteome</keyword>
<reference evidence="9" key="1">
    <citation type="journal article" date="2019" name="Int. J. Syst. Evol. Microbiol.">
        <title>The Global Catalogue of Microorganisms (GCM) 10K type strain sequencing project: providing services to taxonomists for standard genome sequencing and annotation.</title>
        <authorList>
            <consortium name="The Broad Institute Genomics Platform"/>
            <consortium name="The Broad Institute Genome Sequencing Center for Infectious Disease"/>
            <person name="Wu L."/>
            <person name="Ma J."/>
        </authorList>
    </citation>
    <scope>NUCLEOTIDE SEQUENCE [LARGE SCALE GENOMIC DNA]</scope>
    <source>
        <strain evidence="9">JCM 17926</strain>
    </source>
</reference>
<dbReference type="SUPFAM" id="SSF46626">
    <property type="entry name" value="Cytochrome c"/>
    <property type="match status" value="1"/>
</dbReference>
<dbReference type="PROSITE" id="PS51007">
    <property type="entry name" value="CYTC"/>
    <property type="match status" value="1"/>
</dbReference>
<gene>
    <name evidence="8" type="ORF">GCM10023188_24130</name>
</gene>
<keyword evidence="5 6" id="KW-0408">Iron</keyword>
<dbReference type="InterPro" id="IPR009056">
    <property type="entry name" value="Cyt_c-like_dom"/>
</dbReference>
<dbReference type="EMBL" id="BAABHC010000014">
    <property type="protein sequence ID" value="GAA4433896.1"/>
    <property type="molecule type" value="Genomic_DNA"/>
</dbReference>
<organism evidence="8 9">
    <name type="scientific">Pontibacter saemangeumensis</name>
    <dbReference type="NCBI Taxonomy" id="1084525"/>
    <lineage>
        <taxon>Bacteria</taxon>
        <taxon>Pseudomonadati</taxon>
        <taxon>Bacteroidota</taxon>
        <taxon>Cytophagia</taxon>
        <taxon>Cytophagales</taxon>
        <taxon>Hymenobacteraceae</taxon>
        <taxon>Pontibacter</taxon>
    </lineage>
</organism>
<feature type="domain" description="Cytochrome c" evidence="7">
    <location>
        <begin position="38"/>
        <end position="111"/>
    </location>
</feature>
<evidence type="ECO:0000256" key="2">
    <source>
        <dbReference type="ARBA" id="ARBA00022617"/>
    </source>
</evidence>
<evidence type="ECO:0000313" key="9">
    <source>
        <dbReference type="Proteomes" id="UP001500552"/>
    </source>
</evidence>
<evidence type="ECO:0000256" key="3">
    <source>
        <dbReference type="ARBA" id="ARBA00022723"/>
    </source>
</evidence>
<dbReference type="InterPro" id="IPR051811">
    <property type="entry name" value="Cytochrome_c550/c551-like"/>
</dbReference>
<dbReference type="PANTHER" id="PTHR37823">
    <property type="entry name" value="CYTOCHROME C-553-LIKE"/>
    <property type="match status" value="1"/>
</dbReference>
<evidence type="ECO:0000313" key="8">
    <source>
        <dbReference type="EMBL" id="GAA4433896.1"/>
    </source>
</evidence>
<evidence type="ECO:0000256" key="5">
    <source>
        <dbReference type="ARBA" id="ARBA00023004"/>
    </source>
</evidence>
<sequence>MEKPLQLASLLLLLLLLCYCGTARRGAPAFAPVTLASEDAVQGQAVFDTFCHKCHPGGEAGLGPAINNKPLPGFMIKFQVRNGVGVMPAFKEAVISEEELHDMVAYLKTLRKAKEAETP</sequence>
<accession>A0ABP8LQN2</accession>
<keyword evidence="4" id="KW-0249">Electron transport</keyword>
<comment type="caution">
    <text evidence="8">The sequence shown here is derived from an EMBL/GenBank/DDBJ whole genome shotgun (WGS) entry which is preliminary data.</text>
</comment>
<protein>
    <recommendedName>
        <fullName evidence="7">Cytochrome c domain-containing protein</fullName>
    </recommendedName>
</protein>
<evidence type="ECO:0000256" key="1">
    <source>
        <dbReference type="ARBA" id="ARBA00022448"/>
    </source>
</evidence>
<dbReference type="PANTHER" id="PTHR37823:SF1">
    <property type="entry name" value="CYTOCHROME C-553-LIKE"/>
    <property type="match status" value="1"/>
</dbReference>
<dbReference type="Pfam" id="PF13442">
    <property type="entry name" value="Cytochrome_CBB3"/>
    <property type="match status" value="1"/>
</dbReference>
<dbReference type="RefSeq" id="WP_345159354.1">
    <property type="nucleotide sequence ID" value="NZ_BAABHC010000014.1"/>
</dbReference>
<dbReference type="Proteomes" id="UP001500552">
    <property type="component" value="Unassembled WGS sequence"/>
</dbReference>
<evidence type="ECO:0000256" key="6">
    <source>
        <dbReference type="PROSITE-ProRule" id="PRU00433"/>
    </source>
</evidence>
<evidence type="ECO:0000256" key="4">
    <source>
        <dbReference type="ARBA" id="ARBA00022982"/>
    </source>
</evidence>
<proteinExistence type="predicted"/>
<keyword evidence="2 6" id="KW-0349">Heme</keyword>
<keyword evidence="3 6" id="KW-0479">Metal-binding</keyword>
<dbReference type="Gene3D" id="1.10.760.10">
    <property type="entry name" value="Cytochrome c-like domain"/>
    <property type="match status" value="1"/>
</dbReference>
<name>A0ABP8LQN2_9BACT</name>
<keyword evidence="1" id="KW-0813">Transport</keyword>
<dbReference type="InterPro" id="IPR036909">
    <property type="entry name" value="Cyt_c-like_dom_sf"/>
</dbReference>
<evidence type="ECO:0000259" key="7">
    <source>
        <dbReference type="PROSITE" id="PS51007"/>
    </source>
</evidence>